<evidence type="ECO:0000256" key="2">
    <source>
        <dbReference type="ARBA" id="ARBA00022723"/>
    </source>
</evidence>
<gene>
    <name evidence="8" type="ORF">FHQ09_05590</name>
</gene>
<dbReference type="Pfam" id="PF03328">
    <property type="entry name" value="HpcH_HpaI"/>
    <property type="match status" value="1"/>
</dbReference>
<dbReference type="EMBL" id="VDMQ01000002">
    <property type="protein sequence ID" value="TNM57036.1"/>
    <property type="molecule type" value="Genomic_DNA"/>
</dbReference>
<dbReference type="InterPro" id="IPR015813">
    <property type="entry name" value="Pyrv/PenolPyrv_kinase-like_dom"/>
</dbReference>
<dbReference type="InterPro" id="IPR005000">
    <property type="entry name" value="Aldolase/citrate-lyase_domain"/>
</dbReference>
<evidence type="ECO:0000256" key="1">
    <source>
        <dbReference type="ARBA" id="ARBA00001946"/>
    </source>
</evidence>
<feature type="region of interest" description="Disordered" evidence="6">
    <location>
        <begin position="1"/>
        <end position="32"/>
    </location>
</feature>
<dbReference type="InterPro" id="IPR011206">
    <property type="entry name" value="Citrate_lyase_beta/mcl1/mcl2"/>
</dbReference>
<sequence>MLLSAGQPPLSSEISVVDVDSGPGSVTATNPPETDVLGPGWLFVPADRPERFEKAAAVSDQMVIDLEDGVREADKEKARSLLRRSESVPRRACLRINGLSTAHADRDLELAREMGFRSVMVPMAESHQPFTQLADFSVVALVETARGVVESDRIAAHPNVNALALGTADLQLDLGSRDTKGTAGVFEDLLAFARATLLFAGRAHHVPVIDSVHATVADNAGLRRAAAVASAYGMDGKLAIHPRQIEIIRGEFAPSESEVAWAAAVVSEAESRAAGAFVLDGELVDEVIIRRAEGVLARTQ</sequence>
<reference evidence="8 9" key="1">
    <citation type="submission" date="2019-06" db="EMBL/GenBank/DDBJ databases">
        <authorList>
            <person name="Mardanova A.M."/>
            <person name="Pudova D.S."/>
            <person name="Shagimardanova E.I."/>
            <person name="Gogoleva N.E."/>
            <person name="Lutfullin M.T."/>
            <person name="Hadieva G.F."/>
            <person name="Sharipova M.R."/>
        </authorList>
    </citation>
    <scope>NUCLEOTIDE SEQUENCE [LARGE SCALE GENOMIC DNA]</scope>
    <source>
        <strain evidence="8 9">MG-1</strain>
    </source>
</reference>
<dbReference type="GO" id="GO:0016829">
    <property type="term" value="F:lyase activity"/>
    <property type="evidence" value="ECO:0007669"/>
    <property type="project" value="UniProtKB-KW"/>
</dbReference>
<dbReference type="Proteomes" id="UP000314223">
    <property type="component" value="Unassembled WGS sequence"/>
</dbReference>
<dbReference type="InterPro" id="IPR040442">
    <property type="entry name" value="Pyrv_kinase-like_dom_sf"/>
</dbReference>
<evidence type="ECO:0000313" key="9">
    <source>
        <dbReference type="Proteomes" id="UP000314223"/>
    </source>
</evidence>
<proteinExistence type="predicted"/>
<evidence type="ECO:0000313" key="8">
    <source>
        <dbReference type="EMBL" id="TNM57036.1"/>
    </source>
</evidence>
<feature type="binding site" evidence="4">
    <location>
        <position position="95"/>
    </location>
    <ligand>
        <name>substrate</name>
    </ligand>
</feature>
<feature type="binding site" evidence="5">
    <location>
        <position position="143"/>
    </location>
    <ligand>
        <name>Mg(2+)</name>
        <dbReference type="ChEBI" id="CHEBI:18420"/>
    </ligand>
</feature>
<dbReference type="AlphaFoldDB" id="A0A5C4X5K2"/>
<name>A0A5C4X5K2_9MICO</name>
<keyword evidence="8" id="KW-0456">Lyase</keyword>
<dbReference type="Gene3D" id="3.20.20.60">
    <property type="entry name" value="Phosphoenolpyruvate-binding domains"/>
    <property type="match status" value="1"/>
</dbReference>
<dbReference type="GO" id="GO:0000287">
    <property type="term" value="F:magnesium ion binding"/>
    <property type="evidence" value="ECO:0007669"/>
    <property type="project" value="TreeGrafter"/>
</dbReference>
<feature type="compositionally biased region" description="Low complexity" evidence="6">
    <location>
        <begin position="15"/>
        <end position="26"/>
    </location>
</feature>
<evidence type="ECO:0000256" key="3">
    <source>
        <dbReference type="ARBA" id="ARBA00022842"/>
    </source>
</evidence>
<organism evidence="8 9">
    <name type="scientific">Brevibacterium sediminis</name>
    <dbReference type="NCBI Taxonomy" id="1857024"/>
    <lineage>
        <taxon>Bacteria</taxon>
        <taxon>Bacillati</taxon>
        <taxon>Actinomycetota</taxon>
        <taxon>Actinomycetes</taxon>
        <taxon>Micrococcales</taxon>
        <taxon>Brevibacteriaceae</taxon>
        <taxon>Brevibacterium</taxon>
    </lineage>
</organism>
<accession>A0A5C4X5K2</accession>
<keyword evidence="3 5" id="KW-0460">Magnesium</keyword>
<evidence type="ECO:0000256" key="4">
    <source>
        <dbReference type="PIRSR" id="PIRSR015582-1"/>
    </source>
</evidence>
<dbReference type="PANTHER" id="PTHR32308:SF10">
    <property type="entry name" value="CITRATE LYASE SUBUNIT BETA"/>
    <property type="match status" value="1"/>
</dbReference>
<comment type="cofactor">
    <cofactor evidence="1">
        <name>Mg(2+)</name>
        <dbReference type="ChEBI" id="CHEBI:18420"/>
    </cofactor>
</comment>
<feature type="domain" description="HpcH/HpaI aldolase/citrate lyase" evidence="7">
    <location>
        <begin position="42"/>
        <end position="242"/>
    </location>
</feature>
<protein>
    <submittedName>
        <fullName evidence="8">CoA ester lyase</fullName>
    </submittedName>
</protein>
<evidence type="ECO:0000259" key="7">
    <source>
        <dbReference type="Pfam" id="PF03328"/>
    </source>
</evidence>
<evidence type="ECO:0000256" key="5">
    <source>
        <dbReference type="PIRSR" id="PIRSR015582-2"/>
    </source>
</evidence>
<dbReference type="PIRSF" id="PIRSF015582">
    <property type="entry name" value="Cit_lyase_B"/>
    <property type="match status" value="1"/>
</dbReference>
<feature type="binding site" evidence="5">
    <location>
        <position position="169"/>
    </location>
    <ligand>
        <name>Mg(2+)</name>
        <dbReference type="ChEBI" id="CHEBI:18420"/>
    </ligand>
</feature>
<evidence type="ECO:0000256" key="6">
    <source>
        <dbReference type="SAM" id="MobiDB-lite"/>
    </source>
</evidence>
<dbReference type="SUPFAM" id="SSF51621">
    <property type="entry name" value="Phosphoenolpyruvate/pyruvate domain"/>
    <property type="match status" value="1"/>
</dbReference>
<dbReference type="PANTHER" id="PTHR32308">
    <property type="entry name" value="LYASE BETA SUBUNIT, PUTATIVE (AFU_ORTHOLOGUE AFUA_4G13030)-RELATED"/>
    <property type="match status" value="1"/>
</dbReference>
<feature type="binding site" evidence="4">
    <location>
        <position position="143"/>
    </location>
    <ligand>
        <name>substrate</name>
    </ligand>
</feature>
<dbReference type="GO" id="GO:0006107">
    <property type="term" value="P:oxaloacetate metabolic process"/>
    <property type="evidence" value="ECO:0007669"/>
    <property type="project" value="TreeGrafter"/>
</dbReference>
<comment type="caution">
    <text evidence="8">The sequence shown here is derived from an EMBL/GenBank/DDBJ whole genome shotgun (WGS) entry which is preliminary data.</text>
</comment>
<keyword evidence="2 5" id="KW-0479">Metal-binding</keyword>